<dbReference type="Pfam" id="PF03780">
    <property type="entry name" value="Asp23"/>
    <property type="match status" value="1"/>
</dbReference>
<protein>
    <submittedName>
        <fullName evidence="3">Asp23/Gls24 family envelope stress response protein</fullName>
    </submittedName>
</protein>
<dbReference type="RefSeq" id="WP_253646457.1">
    <property type="nucleotide sequence ID" value="NZ_BAAAMO010000002.1"/>
</dbReference>
<evidence type="ECO:0000313" key="4">
    <source>
        <dbReference type="Proteomes" id="UP001597068"/>
    </source>
</evidence>
<gene>
    <name evidence="3" type="ORF">ACFQ04_07625</name>
</gene>
<evidence type="ECO:0000256" key="2">
    <source>
        <dbReference type="SAM" id="MobiDB-lite"/>
    </source>
</evidence>
<organism evidence="3 4">
    <name type="scientific">Williamsia deligens</name>
    <dbReference type="NCBI Taxonomy" id="321325"/>
    <lineage>
        <taxon>Bacteria</taxon>
        <taxon>Bacillati</taxon>
        <taxon>Actinomycetota</taxon>
        <taxon>Actinomycetes</taxon>
        <taxon>Mycobacteriales</taxon>
        <taxon>Nocardiaceae</taxon>
        <taxon>Williamsia</taxon>
    </lineage>
</organism>
<dbReference type="Proteomes" id="UP001597068">
    <property type="component" value="Unassembled WGS sequence"/>
</dbReference>
<feature type="region of interest" description="Disordered" evidence="2">
    <location>
        <begin position="1"/>
        <end position="33"/>
    </location>
</feature>
<comment type="similarity">
    <text evidence="1">Belongs to the asp23 family.</text>
</comment>
<dbReference type="EMBL" id="JBHTIL010000001">
    <property type="protein sequence ID" value="MFD0925606.1"/>
    <property type="molecule type" value="Genomic_DNA"/>
</dbReference>
<accession>A0ABW3G5H6</accession>
<evidence type="ECO:0000256" key="1">
    <source>
        <dbReference type="ARBA" id="ARBA00005721"/>
    </source>
</evidence>
<sequence>MAEGKLPVARPDLTVRPPTEPNGGPGTTTIDDRVGESIGKKASLSIEGVLRRRGSLGLITGGEYPKVSVDMSRPHPDVKVDVAVRWPTQVTALCQEVRALVHTELARLTGVSPHRVDVTIADVVVGEQSSQRRVR</sequence>
<reference evidence="4" key="1">
    <citation type="journal article" date="2019" name="Int. J. Syst. Evol. Microbiol.">
        <title>The Global Catalogue of Microorganisms (GCM) 10K type strain sequencing project: providing services to taxonomists for standard genome sequencing and annotation.</title>
        <authorList>
            <consortium name="The Broad Institute Genomics Platform"/>
            <consortium name="The Broad Institute Genome Sequencing Center for Infectious Disease"/>
            <person name="Wu L."/>
            <person name="Ma J."/>
        </authorList>
    </citation>
    <scope>NUCLEOTIDE SEQUENCE [LARGE SCALE GENOMIC DNA]</scope>
    <source>
        <strain evidence="4">CCUG 50873</strain>
    </source>
</reference>
<keyword evidence="4" id="KW-1185">Reference proteome</keyword>
<proteinExistence type="inferred from homology"/>
<comment type="caution">
    <text evidence="3">The sequence shown here is derived from an EMBL/GenBank/DDBJ whole genome shotgun (WGS) entry which is preliminary data.</text>
</comment>
<name>A0ABW3G5H6_9NOCA</name>
<evidence type="ECO:0000313" key="3">
    <source>
        <dbReference type="EMBL" id="MFD0925606.1"/>
    </source>
</evidence>
<dbReference type="InterPro" id="IPR005531">
    <property type="entry name" value="Asp23"/>
</dbReference>